<proteinExistence type="inferred from homology"/>
<dbReference type="InterPro" id="IPR007627">
    <property type="entry name" value="RNA_pol_sigma70_r2"/>
</dbReference>
<dbReference type="NCBIfam" id="TIGR02957">
    <property type="entry name" value="SigX4"/>
    <property type="match status" value="1"/>
</dbReference>
<dbReference type="PANTHER" id="PTHR30173">
    <property type="entry name" value="SIGMA 19 FACTOR"/>
    <property type="match status" value="1"/>
</dbReference>
<dbReference type="GO" id="GO:0016987">
    <property type="term" value="F:sigma factor activity"/>
    <property type="evidence" value="ECO:0007669"/>
    <property type="project" value="UniProtKB-KW"/>
</dbReference>
<dbReference type="InterPro" id="IPR013324">
    <property type="entry name" value="RNA_pol_sigma_r3/r4-like"/>
</dbReference>
<dbReference type="SUPFAM" id="SSF88946">
    <property type="entry name" value="Sigma2 domain of RNA polymerase sigma factors"/>
    <property type="match status" value="1"/>
</dbReference>
<organism evidence="8 9">
    <name type="scientific">Arthrobacter terricola</name>
    <dbReference type="NCBI Taxonomy" id="2547396"/>
    <lineage>
        <taxon>Bacteria</taxon>
        <taxon>Bacillati</taxon>
        <taxon>Actinomycetota</taxon>
        <taxon>Actinomycetes</taxon>
        <taxon>Micrococcales</taxon>
        <taxon>Micrococcaceae</taxon>
        <taxon>Arthrobacter</taxon>
    </lineage>
</organism>
<dbReference type="InterPro" id="IPR036388">
    <property type="entry name" value="WH-like_DNA-bd_sf"/>
</dbReference>
<comment type="caution">
    <text evidence="8">The sequence shown here is derived from an EMBL/GenBank/DDBJ whole genome shotgun (WGS) entry which is preliminary data.</text>
</comment>
<dbReference type="AlphaFoldDB" id="A0A4R5KB81"/>
<comment type="similarity">
    <text evidence="1">Belongs to the sigma-70 factor family. ECF subfamily.</text>
</comment>
<dbReference type="SUPFAM" id="SSF88659">
    <property type="entry name" value="Sigma3 and sigma4 domains of RNA polymerase sigma factors"/>
    <property type="match status" value="1"/>
</dbReference>
<dbReference type="CDD" id="cd06171">
    <property type="entry name" value="Sigma70_r4"/>
    <property type="match status" value="1"/>
</dbReference>
<dbReference type="Proteomes" id="UP000295511">
    <property type="component" value="Unassembled WGS sequence"/>
</dbReference>
<accession>A0A4R5KB81</accession>
<dbReference type="InterPro" id="IPR032710">
    <property type="entry name" value="NTF2-like_dom_sf"/>
</dbReference>
<reference evidence="8 9" key="1">
    <citation type="submission" date="2019-03" db="EMBL/GenBank/DDBJ databases">
        <title>Whole genome sequence of Arthrobacter sp JH1-1.</title>
        <authorList>
            <person name="Trinh H.N."/>
        </authorList>
    </citation>
    <scope>NUCLEOTIDE SEQUENCE [LARGE SCALE GENOMIC DNA]</scope>
    <source>
        <strain evidence="8 9">JH1-1</strain>
    </source>
</reference>
<dbReference type="NCBIfam" id="TIGR02937">
    <property type="entry name" value="sigma70-ECF"/>
    <property type="match status" value="1"/>
</dbReference>
<evidence type="ECO:0000256" key="4">
    <source>
        <dbReference type="ARBA" id="ARBA00023082"/>
    </source>
</evidence>
<gene>
    <name evidence="8" type="ORF">E1809_18070</name>
</gene>
<dbReference type="InterPro" id="IPR052704">
    <property type="entry name" value="ECF_Sigma-70_Domain"/>
</dbReference>
<evidence type="ECO:0000256" key="1">
    <source>
        <dbReference type="ARBA" id="ARBA00010641"/>
    </source>
</evidence>
<dbReference type="PANTHER" id="PTHR30173:SF36">
    <property type="entry name" value="ECF RNA POLYMERASE SIGMA FACTOR SIGJ"/>
    <property type="match status" value="1"/>
</dbReference>
<feature type="domain" description="RNA polymerase sigma-70 region 2" evidence="6">
    <location>
        <begin position="7"/>
        <end position="72"/>
    </location>
</feature>
<evidence type="ECO:0000256" key="5">
    <source>
        <dbReference type="ARBA" id="ARBA00023163"/>
    </source>
</evidence>
<dbReference type="Pfam" id="PF08281">
    <property type="entry name" value="Sigma70_r4_2"/>
    <property type="match status" value="1"/>
</dbReference>
<name>A0A4R5KB81_9MICC</name>
<evidence type="ECO:0000313" key="9">
    <source>
        <dbReference type="Proteomes" id="UP000295511"/>
    </source>
</evidence>
<dbReference type="EMBL" id="SMRU01000023">
    <property type="protein sequence ID" value="TDF92493.1"/>
    <property type="molecule type" value="Genomic_DNA"/>
</dbReference>
<dbReference type="Gene3D" id="1.10.1740.10">
    <property type="match status" value="1"/>
</dbReference>
<dbReference type="Pfam" id="PF04542">
    <property type="entry name" value="Sigma70_r2"/>
    <property type="match status" value="1"/>
</dbReference>
<evidence type="ECO:0000259" key="6">
    <source>
        <dbReference type="Pfam" id="PF04542"/>
    </source>
</evidence>
<evidence type="ECO:0000256" key="3">
    <source>
        <dbReference type="ARBA" id="ARBA00023015"/>
    </source>
</evidence>
<protein>
    <submittedName>
        <fullName evidence="8">RNA polymerase sigma-70 factor</fullName>
    </submittedName>
</protein>
<dbReference type="GO" id="GO:0006352">
    <property type="term" value="P:DNA-templated transcription initiation"/>
    <property type="evidence" value="ECO:0007669"/>
    <property type="project" value="InterPro"/>
</dbReference>
<dbReference type="InterPro" id="IPR013249">
    <property type="entry name" value="RNA_pol_sigma70_r4_t2"/>
</dbReference>
<evidence type="ECO:0000259" key="7">
    <source>
        <dbReference type="Pfam" id="PF08281"/>
    </source>
</evidence>
<feature type="domain" description="RNA polymerase sigma factor 70 region 4 type 2" evidence="7">
    <location>
        <begin position="105"/>
        <end position="155"/>
    </location>
</feature>
<dbReference type="NCBIfam" id="NF007214">
    <property type="entry name" value="PRK09636.1"/>
    <property type="match status" value="1"/>
</dbReference>
<dbReference type="Gene3D" id="3.10.450.50">
    <property type="match status" value="1"/>
</dbReference>
<keyword evidence="3" id="KW-0805">Transcription regulation</keyword>
<evidence type="ECO:0000256" key="2">
    <source>
        <dbReference type="ARBA" id="ARBA00011344"/>
    </source>
</evidence>
<keyword evidence="9" id="KW-1185">Reference proteome</keyword>
<dbReference type="GO" id="GO:0003677">
    <property type="term" value="F:DNA binding"/>
    <property type="evidence" value="ECO:0007669"/>
    <property type="project" value="InterPro"/>
</dbReference>
<dbReference type="SUPFAM" id="SSF54427">
    <property type="entry name" value="NTF2-like"/>
    <property type="match status" value="1"/>
</dbReference>
<dbReference type="OrthoDB" id="3211555at2"/>
<comment type="subunit">
    <text evidence="2">Interacts transiently with the RNA polymerase catalytic core formed by RpoA, RpoB, RpoC and RpoZ (2 alpha, 1 beta, 1 beta' and 1 omega subunit) to form the RNA polymerase holoenzyme that can initiate transcription.</text>
</comment>
<dbReference type="Gene3D" id="1.10.10.10">
    <property type="entry name" value="Winged helix-like DNA-binding domain superfamily/Winged helix DNA-binding domain"/>
    <property type="match status" value="1"/>
</dbReference>
<sequence>MPDPFVAHRSLLFTVAYEILGSAADAEDVVQEAWIRWAGLDPHVRSGVREPRAYLVRTVTRLALNSLRTLSRRREDYVGEWLPEPLLTVPDIAEDVELAESVSIAMLTVLESLSPVERAVFVLREVFDVPYEEIAEAVGKSAAAVRQIVSRARSHVAARRPRMRVDRGEQQEVVERFLAAVTSGDVQGLMDVLAPDVVLIADGGGVAQAVRVPVYGAKKVTNLLRSFPQAALNPKTALLWLNGSLGIRIDDETGGPSLISLVVEDGRIARIFAMRNPDKLGHMEEETRLAR</sequence>
<evidence type="ECO:0000313" key="8">
    <source>
        <dbReference type="EMBL" id="TDF92493.1"/>
    </source>
</evidence>
<keyword evidence="4" id="KW-0731">Sigma factor</keyword>
<dbReference type="InterPro" id="IPR013325">
    <property type="entry name" value="RNA_pol_sigma_r2"/>
</dbReference>
<keyword evidence="5" id="KW-0804">Transcription</keyword>
<dbReference type="InterPro" id="IPR014284">
    <property type="entry name" value="RNA_pol_sigma-70_dom"/>
</dbReference>
<dbReference type="InterPro" id="IPR014303">
    <property type="entry name" value="RNA_pol_sigma-70_ECF"/>
</dbReference>